<dbReference type="Proteomes" id="UP001374803">
    <property type="component" value="Chromosome"/>
</dbReference>
<dbReference type="Pfam" id="PF00126">
    <property type="entry name" value="HTH_1"/>
    <property type="match status" value="1"/>
</dbReference>
<evidence type="ECO:0000256" key="3">
    <source>
        <dbReference type="ARBA" id="ARBA00023125"/>
    </source>
</evidence>
<evidence type="ECO:0000256" key="2">
    <source>
        <dbReference type="ARBA" id="ARBA00023015"/>
    </source>
</evidence>
<feature type="domain" description="HTH lysR-type" evidence="5">
    <location>
        <begin position="1"/>
        <end position="59"/>
    </location>
</feature>
<dbReference type="InterPro" id="IPR036390">
    <property type="entry name" value="WH_DNA-bd_sf"/>
</dbReference>
<dbReference type="EMBL" id="CP089983">
    <property type="protein sequence ID" value="WXB06908.1"/>
    <property type="molecule type" value="Genomic_DNA"/>
</dbReference>
<dbReference type="PANTHER" id="PTHR30537:SF80">
    <property type="entry name" value="TRANSCRIPTIONAL REGULATOR"/>
    <property type="match status" value="1"/>
</dbReference>
<keyword evidence="4" id="KW-0804">Transcription</keyword>
<dbReference type="SUPFAM" id="SSF53850">
    <property type="entry name" value="Periplasmic binding protein-like II"/>
    <property type="match status" value="1"/>
</dbReference>
<dbReference type="PANTHER" id="PTHR30537">
    <property type="entry name" value="HTH-TYPE TRANSCRIPTIONAL REGULATOR"/>
    <property type="match status" value="1"/>
</dbReference>
<proteinExistence type="inferred from homology"/>
<dbReference type="InterPro" id="IPR036388">
    <property type="entry name" value="WH-like_DNA-bd_sf"/>
</dbReference>
<comment type="similarity">
    <text evidence="1">Belongs to the LysR transcriptional regulatory family.</text>
</comment>
<evidence type="ECO:0000259" key="5">
    <source>
        <dbReference type="PROSITE" id="PS50931"/>
    </source>
</evidence>
<evidence type="ECO:0000256" key="4">
    <source>
        <dbReference type="ARBA" id="ARBA00023163"/>
    </source>
</evidence>
<dbReference type="InterPro" id="IPR005119">
    <property type="entry name" value="LysR_subst-bd"/>
</dbReference>
<dbReference type="CDD" id="cd08422">
    <property type="entry name" value="PBP2_CrgA_like"/>
    <property type="match status" value="1"/>
</dbReference>
<dbReference type="SUPFAM" id="SSF46785">
    <property type="entry name" value="Winged helix' DNA-binding domain"/>
    <property type="match status" value="1"/>
</dbReference>
<evidence type="ECO:0000256" key="1">
    <source>
        <dbReference type="ARBA" id="ARBA00009437"/>
    </source>
</evidence>
<dbReference type="Gene3D" id="3.40.190.290">
    <property type="match status" value="1"/>
</dbReference>
<sequence length="295" mass="32395">MDVLRGMRTFRSVITTGSFAAAARAAQVTTASISKQVSQLEEHLGSQLLNRTTRRLSLTDAGRIYLEHCERILDEVDEAERSLSSLHAKPRGRLRIAAPMSFGLLRIAPLLAPFALRFPEIELDVALNDRVVDLVEEGFDIAIRIFARPLEDSALIMRRIGGGKRVVCAAPAYLRAHGTPKHPQDLERHACLRYALHAAPAVWDFDGPDGHVSVKIRGPLLSNNSIAIRDATVGGLGVALVPDFIVTKELAEKKVKPVLERYSASGYGIFMVAPPSRYVAPKVRAFAEFLTEALR</sequence>
<protein>
    <submittedName>
        <fullName evidence="6">LysR substrate-binding domain-containing protein</fullName>
    </submittedName>
</protein>
<dbReference type="PROSITE" id="PS50931">
    <property type="entry name" value="HTH_LYSR"/>
    <property type="match status" value="1"/>
</dbReference>
<dbReference type="InterPro" id="IPR000847">
    <property type="entry name" value="LysR_HTH_N"/>
</dbReference>
<evidence type="ECO:0000313" key="7">
    <source>
        <dbReference type="Proteomes" id="UP001374803"/>
    </source>
</evidence>
<gene>
    <name evidence="6" type="ORF">LVJ94_06620</name>
</gene>
<dbReference type="Pfam" id="PF03466">
    <property type="entry name" value="LysR_substrate"/>
    <property type="match status" value="1"/>
</dbReference>
<evidence type="ECO:0000313" key="6">
    <source>
        <dbReference type="EMBL" id="WXB06908.1"/>
    </source>
</evidence>
<keyword evidence="7" id="KW-1185">Reference proteome</keyword>
<organism evidence="6 7">
    <name type="scientific">Pendulispora rubella</name>
    <dbReference type="NCBI Taxonomy" id="2741070"/>
    <lineage>
        <taxon>Bacteria</taxon>
        <taxon>Pseudomonadati</taxon>
        <taxon>Myxococcota</taxon>
        <taxon>Myxococcia</taxon>
        <taxon>Myxococcales</taxon>
        <taxon>Sorangiineae</taxon>
        <taxon>Pendulisporaceae</taxon>
        <taxon>Pendulispora</taxon>
    </lineage>
</organism>
<dbReference type="Gene3D" id="1.10.10.10">
    <property type="entry name" value="Winged helix-like DNA-binding domain superfamily/Winged helix DNA-binding domain"/>
    <property type="match status" value="1"/>
</dbReference>
<dbReference type="RefSeq" id="WP_394836566.1">
    <property type="nucleotide sequence ID" value="NZ_CP089929.1"/>
</dbReference>
<reference evidence="6" key="1">
    <citation type="submission" date="2021-12" db="EMBL/GenBank/DDBJ databases">
        <title>Discovery of the Pendulisporaceae a myxobacterial family with distinct sporulation behavior and unique specialized metabolism.</title>
        <authorList>
            <person name="Garcia R."/>
            <person name="Popoff A."/>
            <person name="Bader C.D."/>
            <person name="Loehr J."/>
            <person name="Walesch S."/>
            <person name="Walt C."/>
            <person name="Boldt J."/>
            <person name="Bunk B."/>
            <person name="Haeckl F.J.F.P.J."/>
            <person name="Gunesch A.P."/>
            <person name="Birkelbach J."/>
            <person name="Nuebel U."/>
            <person name="Pietschmann T."/>
            <person name="Bach T."/>
            <person name="Mueller R."/>
        </authorList>
    </citation>
    <scope>NUCLEOTIDE SEQUENCE</scope>
    <source>
        <strain evidence="6">MSr11367</strain>
    </source>
</reference>
<accession>A0ABZ2L7J8</accession>
<dbReference type="InterPro" id="IPR058163">
    <property type="entry name" value="LysR-type_TF_proteobact-type"/>
</dbReference>
<keyword evidence="3" id="KW-0238">DNA-binding</keyword>
<name>A0ABZ2L7J8_9BACT</name>
<keyword evidence="2" id="KW-0805">Transcription regulation</keyword>